<dbReference type="SUPFAM" id="SSF81296">
    <property type="entry name" value="E set domains"/>
    <property type="match status" value="1"/>
</dbReference>
<evidence type="ECO:0000259" key="2">
    <source>
        <dbReference type="Pfam" id="PF00174"/>
    </source>
</evidence>
<comment type="caution">
    <text evidence="3">The sequence shown here is derived from an EMBL/GenBank/DDBJ whole genome shotgun (WGS) entry which is preliminary data.</text>
</comment>
<dbReference type="Pfam" id="PF00174">
    <property type="entry name" value="Oxidored_molyb"/>
    <property type="match status" value="1"/>
</dbReference>
<dbReference type="GO" id="GO:0020037">
    <property type="term" value="F:heme binding"/>
    <property type="evidence" value="ECO:0007669"/>
    <property type="project" value="TreeGrafter"/>
</dbReference>
<evidence type="ECO:0000313" key="3">
    <source>
        <dbReference type="EMBL" id="TXL57732.1"/>
    </source>
</evidence>
<protein>
    <submittedName>
        <fullName evidence="3">Molybdopterin-binding oxidoreductase</fullName>
    </submittedName>
</protein>
<dbReference type="RefSeq" id="WP_147687257.1">
    <property type="nucleotide sequence ID" value="NZ_VDUX01000006.1"/>
</dbReference>
<evidence type="ECO:0000313" key="4">
    <source>
        <dbReference type="Proteomes" id="UP000321571"/>
    </source>
</evidence>
<dbReference type="Gene3D" id="2.60.40.650">
    <property type="match status" value="1"/>
</dbReference>
<feature type="transmembrane region" description="Helical" evidence="1">
    <location>
        <begin position="72"/>
        <end position="91"/>
    </location>
</feature>
<dbReference type="SUPFAM" id="SSF56524">
    <property type="entry name" value="Oxidoreductase molybdopterin-binding domain"/>
    <property type="match status" value="1"/>
</dbReference>
<evidence type="ECO:0000256" key="1">
    <source>
        <dbReference type="SAM" id="Phobius"/>
    </source>
</evidence>
<gene>
    <name evidence="3" type="ORF">FHP06_13235</name>
</gene>
<dbReference type="AlphaFoldDB" id="A0A5C8NE16"/>
<reference evidence="3 4" key="1">
    <citation type="submission" date="2019-06" db="EMBL/GenBank/DDBJ databases">
        <title>Aeromicrobium sp. nov., isolated from a maize field.</title>
        <authorList>
            <person name="Lin S.-Y."/>
            <person name="Tsai C.-F."/>
            <person name="Young C.-C."/>
        </authorList>
    </citation>
    <scope>NUCLEOTIDE SEQUENCE [LARGE SCALE GENOMIC DNA]</scope>
    <source>
        <strain evidence="3 4">CC-CFT486</strain>
    </source>
</reference>
<feature type="transmembrane region" description="Helical" evidence="1">
    <location>
        <begin position="128"/>
        <end position="146"/>
    </location>
</feature>
<feature type="transmembrane region" description="Helical" evidence="1">
    <location>
        <begin position="167"/>
        <end position="189"/>
    </location>
</feature>
<dbReference type="PANTHER" id="PTHR19372">
    <property type="entry name" value="SULFITE REDUCTASE"/>
    <property type="match status" value="1"/>
</dbReference>
<dbReference type="InterPro" id="IPR000572">
    <property type="entry name" value="OxRdtase_Mopterin-bd_dom"/>
</dbReference>
<name>A0A5C8NE16_9ACTN</name>
<dbReference type="GO" id="GO:0008482">
    <property type="term" value="F:sulfite oxidase activity"/>
    <property type="evidence" value="ECO:0007669"/>
    <property type="project" value="TreeGrafter"/>
</dbReference>
<keyword evidence="4" id="KW-1185">Reference proteome</keyword>
<sequence length="517" mass="55064">MQSKGRTAPWWTGVLTGVLSAAAGVALATGLAALLTGVPSPIESVGNRAIDLTPRSLKELAIRQFGTNDKPVLIAGVAVTLLVAAGVAGWIGLRRPRVAYGIFAALGLLALTTAALDRTATASRTLTLVPALVTLAVSLGLLAVLLRTLELAPRAGDDVSGSFDRRAFLRAVLGASAGIVLGGVVTKYLGKNAAADSRRAVRLPAAAEAASAVPAGAQADVDGVSRFITSNRDFYRIDTALRVPQVPVEGYSLRIHGMVDRELNLSFRDLLKERLVERRITLTCVSNEVGGPYVGNATWLGVPVRDLLARAGVQSGADAVKTTSADDMTIGTPLSALTDENRDALIAVGMNGEPLPLAHGFPVRMVVPGLYGYVSATKWLVDLEVTRFADFKAYWTKRGYDAEAPIKMSSRIDVPTSFQTFPRDAVRVGGVAWAQNTGIERVEVKVDDGAWQDVDLADEDSVDTWRQWSWQWDDATEGSHQLTVRATDKNGTTQTSDRARIAPDGSTGWHSVQFRVA</sequence>
<keyword evidence="1" id="KW-1133">Transmembrane helix</keyword>
<feature type="transmembrane region" description="Helical" evidence="1">
    <location>
        <begin position="12"/>
        <end position="35"/>
    </location>
</feature>
<proteinExistence type="predicted"/>
<feature type="transmembrane region" description="Helical" evidence="1">
    <location>
        <begin position="98"/>
        <end position="116"/>
    </location>
</feature>
<dbReference type="InterPro" id="IPR014756">
    <property type="entry name" value="Ig_E-set"/>
</dbReference>
<keyword evidence="1" id="KW-0812">Transmembrane</keyword>
<dbReference type="OrthoDB" id="9795587at2"/>
<dbReference type="Proteomes" id="UP000321571">
    <property type="component" value="Unassembled WGS sequence"/>
</dbReference>
<dbReference type="EMBL" id="VDUX01000006">
    <property type="protein sequence ID" value="TXL57732.1"/>
    <property type="molecule type" value="Genomic_DNA"/>
</dbReference>
<dbReference type="Gene3D" id="3.90.420.10">
    <property type="entry name" value="Oxidoreductase, molybdopterin-binding domain"/>
    <property type="match status" value="1"/>
</dbReference>
<feature type="domain" description="Oxidoreductase molybdopterin-binding" evidence="2">
    <location>
        <begin position="242"/>
        <end position="394"/>
    </location>
</feature>
<keyword evidence="1" id="KW-0472">Membrane</keyword>
<dbReference type="GO" id="GO:0006790">
    <property type="term" value="P:sulfur compound metabolic process"/>
    <property type="evidence" value="ECO:0007669"/>
    <property type="project" value="TreeGrafter"/>
</dbReference>
<dbReference type="PANTHER" id="PTHR19372:SF7">
    <property type="entry name" value="SULFITE OXIDASE, MITOCHONDRIAL"/>
    <property type="match status" value="1"/>
</dbReference>
<dbReference type="GO" id="GO:0043546">
    <property type="term" value="F:molybdopterin cofactor binding"/>
    <property type="evidence" value="ECO:0007669"/>
    <property type="project" value="TreeGrafter"/>
</dbReference>
<organism evidence="3 4">
    <name type="scientific">Aeromicrobium terrae</name>
    <dbReference type="NCBI Taxonomy" id="2498846"/>
    <lineage>
        <taxon>Bacteria</taxon>
        <taxon>Bacillati</taxon>
        <taxon>Actinomycetota</taxon>
        <taxon>Actinomycetes</taxon>
        <taxon>Propionibacteriales</taxon>
        <taxon>Nocardioidaceae</taxon>
        <taxon>Aeromicrobium</taxon>
    </lineage>
</organism>
<accession>A0A5C8NE16</accession>
<dbReference type="InterPro" id="IPR036374">
    <property type="entry name" value="OxRdtase_Mopterin-bd_sf"/>
</dbReference>